<dbReference type="Proteomes" id="UP001059663">
    <property type="component" value="Chromosome"/>
</dbReference>
<dbReference type="EMBL" id="CP087977">
    <property type="protein sequence ID" value="UUZ43936.1"/>
    <property type="molecule type" value="Genomic_DNA"/>
</dbReference>
<evidence type="ECO:0000313" key="1">
    <source>
        <dbReference type="EMBL" id="UUZ43936.1"/>
    </source>
</evidence>
<reference evidence="1" key="1">
    <citation type="submission" date="2021-11" db="EMBL/GenBank/DDBJ databases">
        <title>Study of the species diversity of bacterial strains isolated from a unique natural object - Shulgan-Tash cave (Bashkiria).</title>
        <authorList>
            <person name="Sazanova A.L."/>
            <person name="Chirak E.R."/>
            <person name="Safronova V.I."/>
        </authorList>
    </citation>
    <scope>NUCLEOTIDE SEQUENCE</scope>
    <source>
        <strain evidence="1">P1</strain>
    </source>
</reference>
<accession>A0AC61U1P1</accession>
<evidence type="ECO:0000313" key="2">
    <source>
        <dbReference type="Proteomes" id="UP001059663"/>
    </source>
</evidence>
<gene>
    <name evidence="1" type="ORF">LP422_14750</name>
</gene>
<protein>
    <submittedName>
        <fullName evidence="1">Uncharacterized protein</fullName>
    </submittedName>
</protein>
<proteinExistence type="predicted"/>
<sequence>MKWSLGDGQSTTCDGVGTKYDPQRDGWSAPPCGFKAGWKQSGTQTLTATYVWEITWSGSDTGSATQSLSSTEQVTVGELQSVATTS</sequence>
<name>A0AC61U1P1_9MICO</name>
<organism evidence="1 2">
    <name type="scientific">Janibacter limosus</name>
    <dbReference type="NCBI Taxonomy" id="53458"/>
    <lineage>
        <taxon>Bacteria</taxon>
        <taxon>Bacillati</taxon>
        <taxon>Actinomycetota</taxon>
        <taxon>Actinomycetes</taxon>
        <taxon>Micrococcales</taxon>
        <taxon>Intrasporangiaceae</taxon>
        <taxon>Janibacter</taxon>
    </lineage>
</organism>